<dbReference type="OMA" id="CHENADQ"/>
<accession>A0A165HM09</accession>
<dbReference type="Proteomes" id="UP000076632">
    <property type="component" value="Unassembled WGS sequence"/>
</dbReference>
<sequence>MDERALAACRDEISRDLNLLSDSLPPRFAKVMLRLCKDVDGLFSSSYPLVITHDDLCEMNVLVDPSTGHITGIIDWVDAKFRPFGLALWGVENVLGHMDSEGWHYCSNHEQLRKLFWKTFESEVGTEDVTTELKEKMELARLMGIALRYGFVWDIATGKKRPALSSDSSFKYLDAFMETDDGCAYANKGH</sequence>
<gene>
    <name evidence="2" type="ORF">L228DRAFT_238245</name>
</gene>
<dbReference type="InParanoid" id="A0A165HM09"/>
<dbReference type="AlphaFoldDB" id="A0A165HM09"/>
<dbReference type="SUPFAM" id="SSF56112">
    <property type="entry name" value="Protein kinase-like (PK-like)"/>
    <property type="match status" value="1"/>
</dbReference>
<dbReference type="InterPro" id="IPR002575">
    <property type="entry name" value="Aminoglycoside_PTrfase"/>
</dbReference>
<organism evidence="2 3">
    <name type="scientific">Xylona heveae (strain CBS 132557 / TC161)</name>
    <dbReference type="NCBI Taxonomy" id="1328760"/>
    <lineage>
        <taxon>Eukaryota</taxon>
        <taxon>Fungi</taxon>
        <taxon>Dikarya</taxon>
        <taxon>Ascomycota</taxon>
        <taxon>Pezizomycotina</taxon>
        <taxon>Xylonomycetes</taxon>
        <taxon>Xylonales</taxon>
        <taxon>Xylonaceae</taxon>
        <taxon>Xylona</taxon>
    </lineage>
</organism>
<evidence type="ECO:0000313" key="2">
    <source>
        <dbReference type="EMBL" id="KZF23718.1"/>
    </source>
</evidence>
<dbReference type="InterPro" id="IPR051678">
    <property type="entry name" value="AGP_Transferase"/>
</dbReference>
<dbReference type="Gene3D" id="3.90.1200.10">
    <property type="match status" value="1"/>
</dbReference>
<evidence type="ECO:0000259" key="1">
    <source>
        <dbReference type="Pfam" id="PF01636"/>
    </source>
</evidence>
<dbReference type="STRING" id="1328760.A0A165HM09"/>
<feature type="domain" description="Aminoglycoside phosphotransferase" evidence="1">
    <location>
        <begin position="28"/>
        <end position="83"/>
    </location>
</feature>
<reference evidence="2 3" key="1">
    <citation type="journal article" date="2016" name="Fungal Biol.">
        <title>The genome of Xylona heveae provides a window into fungal endophytism.</title>
        <authorList>
            <person name="Gazis R."/>
            <person name="Kuo A."/>
            <person name="Riley R."/>
            <person name="LaButti K."/>
            <person name="Lipzen A."/>
            <person name="Lin J."/>
            <person name="Amirebrahimi M."/>
            <person name="Hesse C.N."/>
            <person name="Spatafora J.W."/>
            <person name="Henrissat B."/>
            <person name="Hainaut M."/>
            <person name="Grigoriev I.V."/>
            <person name="Hibbett D.S."/>
        </authorList>
    </citation>
    <scope>NUCLEOTIDE SEQUENCE [LARGE SCALE GENOMIC DNA]</scope>
    <source>
        <strain evidence="2 3">TC161</strain>
    </source>
</reference>
<proteinExistence type="predicted"/>
<dbReference type="GeneID" id="28896163"/>
<dbReference type="EMBL" id="KV407457">
    <property type="protein sequence ID" value="KZF23718.1"/>
    <property type="molecule type" value="Genomic_DNA"/>
</dbReference>
<dbReference type="PANTHER" id="PTHR21310">
    <property type="entry name" value="AMINOGLYCOSIDE PHOSPHOTRANSFERASE-RELATED-RELATED"/>
    <property type="match status" value="1"/>
</dbReference>
<dbReference type="Pfam" id="PF01636">
    <property type="entry name" value="APH"/>
    <property type="match status" value="1"/>
</dbReference>
<name>A0A165HM09_XYLHT</name>
<dbReference type="OrthoDB" id="5598852at2759"/>
<dbReference type="InterPro" id="IPR011009">
    <property type="entry name" value="Kinase-like_dom_sf"/>
</dbReference>
<evidence type="ECO:0000313" key="3">
    <source>
        <dbReference type="Proteomes" id="UP000076632"/>
    </source>
</evidence>
<keyword evidence="3" id="KW-1185">Reference proteome</keyword>
<dbReference type="RefSeq" id="XP_018189273.1">
    <property type="nucleotide sequence ID" value="XM_018331026.1"/>
</dbReference>
<protein>
    <recommendedName>
        <fullName evidence="1">Aminoglycoside phosphotransferase domain-containing protein</fullName>
    </recommendedName>
</protein>
<dbReference type="PANTHER" id="PTHR21310:SF59">
    <property type="entry name" value="AMINOGLYCOSIDE PHOSPHOTRANSFERASE DOMAIN-CONTAINING PROTEIN"/>
    <property type="match status" value="1"/>
</dbReference>